<dbReference type="SMART" id="SM00842">
    <property type="entry name" value="FtsA"/>
    <property type="match status" value="1"/>
</dbReference>
<dbReference type="InterPro" id="IPR005883">
    <property type="entry name" value="PilM"/>
</dbReference>
<feature type="domain" description="SHS2" evidence="1">
    <location>
        <begin position="6"/>
        <end position="174"/>
    </location>
</feature>
<dbReference type="AlphaFoldDB" id="A0A4R8VC70"/>
<dbReference type="PANTHER" id="PTHR32432:SF3">
    <property type="entry name" value="ETHANOLAMINE UTILIZATION PROTEIN EUTJ"/>
    <property type="match status" value="1"/>
</dbReference>
<sequence length="348" mass="35919">MASTQIVGVDIGSGTIRAVEVTGVGTKRPSVVRFFSMPLPEGAVKNGEVLEVNTVAAALRQLWAAAKFSSKEVVLGVGNAKVLVRDLTVPKLSHREIRESLPTHVQEMLPVPVVDALLDFYPVAEAASETGPVVSGLLVAAIKDAVLTNVRAVQLAGLTPVGVDLIPFALTRLTSPARMMGNVAHIDIGARTTNVIVTIAGVPHFVRILANGGQDLTSALADRLDISGIEAENLKRSIGLGGVNVTAEEAPTVAIVREVTGTLLASLRNTLSYFANTRQNEPYSGIVLTGGGAQLLGLADALSEMTRIPVVMGDTFGSIDVAKDASKGGQSQLGLNVALGLALGGAAA</sequence>
<dbReference type="GO" id="GO:0051301">
    <property type="term" value="P:cell division"/>
    <property type="evidence" value="ECO:0007669"/>
    <property type="project" value="InterPro"/>
</dbReference>
<dbReference type="NCBIfam" id="TIGR01175">
    <property type="entry name" value="pilM"/>
    <property type="match status" value="1"/>
</dbReference>
<proteinExistence type="predicted"/>
<dbReference type="RefSeq" id="WP_104095581.1">
    <property type="nucleotide sequence ID" value="NZ_JACHBP010000001.1"/>
</dbReference>
<evidence type="ECO:0000259" key="1">
    <source>
        <dbReference type="SMART" id="SM00842"/>
    </source>
</evidence>
<dbReference type="InterPro" id="IPR003494">
    <property type="entry name" value="SHS2_FtsA"/>
</dbReference>
<dbReference type="OrthoDB" id="1926201at2"/>
<name>A0A4R8VC70_9MICO</name>
<reference evidence="2 3" key="1">
    <citation type="submission" date="2019-03" db="EMBL/GenBank/DDBJ databases">
        <title>Genomics of glacier-inhabiting Cryobacterium strains.</title>
        <authorList>
            <person name="Liu Q."/>
            <person name="Xin Y.-H."/>
        </authorList>
    </citation>
    <scope>NUCLEOTIDE SEQUENCE [LARGE SCALE GENOMIC DNA]</scope>
    <source>
        <strain evidence="2 3">CGMCC 1.10440</strain>
    </source>
</reference>
<dbReference type="SUPFAM" id="SSF53067">
    <property type="entry name" value="Actin-like ATPase domain"/>
    <property type="match status" value="2"/>
</dbReference>
<dbReference type="Gene3D" id="3.30.1490.300">
    <property type="match status" value="1"/>
</dbReference>
<evidence type="ECO:0000313" key="3">
    <source>
        <dbReference type="Proteomes" id="UP000298488"/>
    </source>
</evidence>
<dbReference type="EMBL" id="SOFI01000003">
    <property type="protein sequence ID" value="TFB79710.1"/>
    <property type="molecule type" value="Genomic_DNA"/>
</dbReference>
<dbReference type="Pfam" id="PF11104">
    <property type="entry name" value="PilM_2"/>
    <property type="match status" value="1"/>
</dbReference>
<organism evidence="2 3">
    <name type="scientific">Terrimesophilobacter mesophilus</name>
    <dbReference type="NCBI Taxonomy" id="433647"/>
    <lineage>
        <taxon>Bacteria</taxon>
        <taxon>Bacillati</taxon>
        <taxon>Actinomycetota</taxon>
        <taxon>Actinomycetes</taxon>
        <taxon>Micrococcales</taxon>
        <taxon>Microbacteriaceae</taxon>
        <taxon>Terrimesophilobacter</taxon>
    </lineage>
</organism>
<evidence type="ECO:0000313" key="2">
    <source>
        <dbReference type="EMBL" id="TFB79710.1"/>
    </source>
</evidence>
<protein>
    <submittedName>
        <fullName evidence="2">Type IV pilus assembly protein PilM</fullName>
    </submittedName>
</protein>
<accession>A0A4R8VC70</accession>
<dbReference type="InterPro" id="IPR050696">
    <property type="entry name" value="FtsA/MreB"/>
</dbReference>
<comment type="caution">
    <text evidence="2">The sequence shown here is derived from an EMBL/GenBank/DDBJ whole genome shotgun (WGS) entry which is preliminary data.</text>
</comment>
<gene>
    <name evidence="2" type="primary">pilM</name>
    <name evidence="2" type="ORF">E3N84_06435</name>
</gene>
<keyword evidence="3" id="KW-1185">Reference proteome</keyword>
<dbReference type="PIRSF" id="PIRSF019169">
    <property type="entry name" value="PilM"/>
    <property type="match status" value="1"/>
</dbReference>
<dbReference type="PANTHER" id="PTHR32432">
    <property type="entry name" value="CELL DIVISION PROTEIN FTSA-RELATED"/>
    <property type="match status" value="1"/>
</dbReference>
<dbReference type="CDD" id="cd24049">
    <property type="entry name" value="ASKHA_NBD_PilM"/>
    <property type="match status" value="1"/>
</dbReference>
<dbReference type="Proteomes" id="UP000298488">
    <property type="component" value="Unassembled WGS sequence"/>
</dbReference>
<dbReference type="Gene3D" id="3.30.420.40">
    <property type="match status" value="2"/>
</dbReference>
<dbReference type="InterPro" id="IPR043129">
    <property type="entry name" value="ATPase_NBD"/>
</dbReference>